<protein>
    <submittedName>
        <fullName evidence="2">Uncharacterized protein</fullName>
    </submittedName>
</protein>
<gene>
    <name evidence="2" type="ORF">BRYFOR_09362</name>
</gene>
<dbReference type="EMBL" id="ACCL02000027">
    <property type="protein sequence ID" value="EET58634.1"/>
    <property type="molecule type" value="Genomic_DNA"/>
</dbReference>
<dbReference type="AlphaFoldDB" id="C6LL15"/>
<evidence type="ECO:0000256" key="1">
    <source>
        <dbReference type="SAM" id="MobiDB-lite"/>
    </source>
</evidence>
<evidence type="ECO:0000313" key="3">
    <source>
        <dbReference type="Proteomes" id="UP000005561"/>
    </source>
</evidence>
<reference evidence="2" key="1">
    <citation type="submission" date="2009-07" db="EMBL/GenBank/DDBJ databases">
        <authorList>
            <person name="Weinstock G."/>
            <person name="Sodergren E."/>
            <person name="Clifton S."/>
            <person name="Fulton L."/>
            <person name="Fulton B."/>
            <person name="Courtney L."/>
            <person name="Fronick C."/>
            <person name="Harrison M."/>
            <person name="Strong C."/>
            <person name="Farmer C."/>
            <person name="Delahaunty K."/>
            <person name="Markovic C."/>
            <person name="Hall O."/>
            <person name="Minx P."/>
            <person name="Tomlinson C."/>
            <person name="Mitreva M."/>
            <person name="Nelson J."/>
            <person name="Hou S."/>
            <person name="Wollam A."/>
            <person name="Pepin K.H."/>
            <person name="Johnson M."/>
            <person name="Bhonagiri V."/>
            <person name="Nash W.E."/>
            <person name="Warren W."/>
            <person name="Chinwalla A."/>
            <person name="Mardis E.R."/>
            <person name="Wilson R.K."/>
        </authorList>
    </citation>
    <scope>NUCLEOTIDE SEQUENCE [LARGE SCALE GENOMIC DNA]</scope>
    <source>
        <strain evidence="2">DSM 14469</strain>
    </source>
</reference>
<evidence type="ECO:0000313" key="2">
    <source>
        <dbReference type="EMBL" id="EET58634.1"/>
    </source>
</evidence>
<dbReference type="Proteomes" id="UP000005561">
    <property type="component" value="Unassembled WGS sequence"/>
</dbReference>
<comment type="caution">
    <text evidence="2">The sequence shown here is derived from an EMBL/GenBank/DDBJ whole genome shotgun (WGS) entry which is preliminary data.</text>
</comment>
<organism evidence="2 3">
    <name type="scientific">Marvinbryantia formatexigens DSM 14469</name>
    <dbReference type="NCBI Taxonomy" id="478749"/>
    <lineage>
        <taxon>Bacteria</taxon>
        <taxon>Bacillati</taxon>
        <taxon>Bacillota</taxon>
        <taxon>Clostridia</taxon>
        <taxon>Lachnospirales</taxon>
        <taxon>Lachnospiraceae</taxon>
        <taxon>Marvinbryantia</taxon>
    </lineage>
</organism>
<sequence length="39" mass="4442">MPEIKPEPQDGVCSRRKMEPQDGKQPDGEMHETDTELSD</sequence>
<proteinExistence type="predicted"/>
<feature type="compositionally biased region" description="Basic and acidic residues" evidence="1">
    <location>
        <begin position="16"/>
        <end position="39"/>
    </location>
</feature>
<name>C6LL15_9FIRM</name>
<keyword evidence="3" id="KW-1185">Reference proteome</keyword>
<accession>C6LL15</accession>
<feature type="region of interest" description="Disordered" evidence="1">
    <location>
        <begin position="1"/>
        <end position="39"/>
    </location>
</feature>